<evidence type="ECO:0000256" key="7">
    <source>
        <dbReference type="RuleBase" id="RU361140"/>
    </source>
</evidence>
<dbReference type="EC" id="3.5.2.6" evidence="3 7"/>
<comment type="catalytic activity">
    <reaction evidence="1 7">
        <text>a beta-lactam + H2O = a substituted beta-amino acid</text>
        <dbReference type="Rhea" id="RHEA:20401"/>
        <dbReference type="ChEBI" id="CHEBI:15377"/>
        <dbReference type="ChEBI" id="CHEBI:35627"/>
        <dbReference type="ChEBI" id="CHEBI:140347"/>
        <dbReference type="EC" id="3.5.2.6"/>
    </reaction>
</comment>
<proteinExistence type="inferred from homology"/>
<keyword evidence="10" id="KW-1185">Reference proteome</keyword>
<dbReference type="InterPro" id="IPR050515">
    <property type="entry name" value="Beta-lactam/transpept"/>
</dbReference>
<dbReference type="SUPFAM" id="SSF56601">
    <property type="entry name" value="beta-lactamase/transpeptidase-like"/>
    <property type="match status" value="1"/>
</dbReference>
<dbReference type="PANTHER" id="PTHR30627:SF6">
    <property type="entry name" value="BETA-LACTAMASE YBXI-RELATED"/>
    <property type="match status" value="1"/>
</dbReference>
<dbReference type="Pfam" id="PF00905">
    <property type="entry name" value="Transpeptidase"/>
    <property type="match status" value="1"/>
</dbReference>
<keyword evidence="4" id="KW-0732">Signal</keyword>
<dbReference type="Gene3D" id="3.40.710.10">
    <property type="entry name" value="DD-peptidase/beta-lactamase superfamily"/>
    <property type="match status" value="1"/>
</dbReference>
<evidence type="ECO:0000256" key="3">
    <source>
        <dbReference type="ARBA" id="ARBA00012865"/>
    </source>
</evidence>
<comment type="similarity">
    <text evidence="2 7">Belongs to the class-D beta-lactamase family.</text>
</comment>
<feature type="domain" description="Penicillin-binding protein transpeptidase" evidence="8">
    <location>
        <begin position="65"/>
        <end position="284"/>
    </location>
</feature>
<dbReference type="EMBL" id="JAJNEC010000006">
    <property type="protein sequence ID" value="MCD2425177.1"/>
    <property type="molecule type" value="Genomic_DNA"/>
</dbReference>
<dbReference type="InterPro" id="IPR002137">
    <property type="entry name" value="Beta-lactam_class-D_AS"/>
</dbReference>
<dbReference type="PROSITE" id="PS00337">
    <property type="entry name" value="BETA_LACTAMASE_D"/>
    <property type="match status" value="1"/>
</dbReference>
<dbReference type="RefSeq" id="WP_231007609.1">
    <property type="nucleotide sequence ID" value="NZ_JAJNEC010000006.1"/>
</dbReference>
<protein>
    <recommendedName>
        <fullName evidence="3 7">Beta-lactamase</fullName>
        <ecNumber evidence="3 7">3.5.2.6</ecNumber>
    </recommendedName>
</protein>
<evidence type="ECO:0000256" key="6">
    <source>
        <dbReference type="ARBA" id="ARBA00023251"/>
    </source>
</evidence>
<sequence length="294" mass="34053">MFFTNATRKKNAPISRIRKATHLLWGLATAVSIVSCNQNNVKQDNSLKKYFDEHQLNGTFALLNNGTGEFTVYNLARYRDSAYLPASTFKIVNSLIGLQTGIISSDSMVIPWDGIQRAVPEWNKDLNMYQAFRVSAVPYYQEVARRIGKEKMQYWLDSLHYGAGKKDTLFKIRSAVDTFWLDNTLKLTPDENLGLVKKLYFNELPFFKLYQEKVKNAMLFEDNANYKLAYKTGWATTDKSHALGWIVGWIEENRHPYFFVLNVESPDLKYDMTTVRLKMLKDILKQLGFFEGKM</sequence>
<dbReference type="InterPro" id="IPR001460">
    <property type="entry name" value="PCN-bd_Tpept"/>
</dbReference>
<keyword evidence="5 7" id="KW-0378">Hydrolase</keyword>
<evidence type="ECO:0000256" key="1">
    <source>
        <dbReference type="ARBA" id="ARBA00001526"/>
    </source>
</evidence>
<accession>A0ABS8PY14</accession>
<evidence type="ECO:0000259" key="8">
    <source>
        <dbReference type="Pfam" id="PF00905"/>
    </source>
</evidence>
<evidence type="ECO:0000313" key="9">
    <source>
        <dbReference type="EMBL" id="MCD2425177.1"/>
    </source>
</evidence>
<evidence type="ECO:0000256" key="2">
    <source>
        <dbReference type="ARBA" id="ARBA00007898"/>
    </source>
</evidence>
<organism evidence="9 10">
    <name type="scientific">Niabella pedocola</name>
    <dbReference type="NCBI Taxonomy" id="1752077"/>
    <lineage>
        <taxon>Bacteria</taxon>
        <taxon>Pseudomonadati</taxon>
        <taxon>Bacteroidota</taxon>
        <taxon>Chitinophagia</taxon>
        <taxon>Chitinophagales</taxon>
        <taxon>Chitinophagaceae</taxon>
        <taxon>Niabella</taxon>
    </lineage>
</organism>
<dbReference type="Proteomes" id="UP001199816">
    <property type="component" value="Unassembled WGS sequence"/>
</dbReference>
<dbReference type="PANTHER" id="PTHR30627">
    <property type="entry name" value="PEPTIDOGLYCAN D,D-TRANSPEPTIDASE"/>
    <property type="match status" value="1"/>
</dbReference>
<comment type="caution">
    <text evidence="9">The sequence shown here is derived from an EMBL/GenBank/DDBJ whole genome shotgun (WGS) entry which is preliminary data.</text>
</comment>
<dbReference type="InterPro" id="IPR012338">
    <property type="entry name" value="Beta-lactam/transpept-like"/>
</dbReference>
<name>A0ABS8PY14_9BACT</name>
<gene>
    <name evidence="9" type="ORF">LQ567_20495</name>
</gene>
<keyword evidence="6 7" id="KW-0046">Antibiotic resistance</keyword>
<reference evidence="9 10" key="1">
    <citation type="submission" date="2021-11" db="EMBL/GenBank/DDBJ databases">
        <title>Genomic of Niabella pedocola.</title>
        <authorList>
            <person name="Wu T."/>
        </authorList>
    </citation>
    <scope>NUCLEOTIDE SEQUENCE [LARGE SCALE GENOMIC DNA]</scope>
    <source>
        <strain evidence="9 10">JCM 31011</strain>
    </source>
</reference>
<evidence type="ECO:0000256" key="5">
    <source>
        <dbReference type="ARBA" id="ARBA00022801"/>
    </source>
</evidence>
<evidence type="ECO:0000313" key="10">
    <source>
        <dbReference type="Proteomes" id="UP001199816"/>
    </source>
</evidence>
<evidence type="ECO:0000256" key="4">
    <source>
        <dbReference type="ARBA" id="ARBA00022729"/>
    </source>
</evidence>